<feature type="domain" description="AB hydrolase-1" evidence="1">
    <location>
        <begin position="26"/>
        <end position="247"/>
    </location>
</feature>
<evidence type="ECO:0000313" key="2">
    <source>
        <dbReference type="EMBL" id="TRW46633.1"/>
    </source>
</evidence>
<name>A0A552WWF9_9MICO</name>
<dbReference type="Pfam" id="PF12697">
    <property type="entry name" value="Abhydrolase_6"/>
    <property type="match status" value="1"/>
</dbReference>
<dbReference type="AlphaFoldDB" id="A0A552WWF9"/>
<dbReference type="PANTHER" id="PTHR43139:SF52">
    <property type="entry name" value="SI:DKEY-122A22.2"/>
    <property type="match status" value="1"/>
</dbReference>
<keyword evidence="2" id="KW-0378">Hydrolase</keyword>
<dbReference type="Proteomes" id="UP000318693">
    <property type="component" value="Unassembled WGS sequence"/>
</dbReference>
<dbReference type="PANTHER" id="PTHR43139">
    <property type="entry name" value="SI:DKEY-122A22.2"/>
    <property type="match status" value="1"/>
</dbReference>
<sequence>MTTDATDRARTYPVEHAGAGRAEATIVLLHGGNVANWMWDPQVNGLAEHHVLTPHLPGFGARSGERWTSLAATAHDVATTIAERATGGRAHVVGLSLGGVVTAHLLARHPEVVDSALITGVPLTGVHGVTRPLGELQLGLWDKRWFWQLQSRAFGLPAEDRELFVEHGLSVTKDNAVRMMREVFAGGVPAGLAAFQGRLLAIAGGKESAWVRRSFPELRRAVPQAVCRVAPGMHHAWSIEDVELFNDVVRAWVRGEVDGRLHPIS</sequence>
<comment type="caution">
    <text evidence="2">The sequence shown here is derived from an EMBL/GenBank/DDBJ whole genome shotgun (WGS) entry which is preliminary data.</text>
</comment>
<dbReference type="InterPro" id="IPR000073">
    <property type="entry name" value="AB_hydrolase_1"/>
</dbReference>
<dbReference type="RefSeq" id="WP_143417410.1">
    <property type="nucleotide sequence ID" value="NZ_VJXR01000008.1"/>
</dbReference>
<reference evidence="2 3" key="1">
    <citation type="submission" date="2019-07" db="EMBL/GenBank/DDBJ databases">
        <title>Georgenia wutianyii sp. nov. and Georgenia *** sp. nov. isolated from plateau pika (Ochotona curzoniae) in the Qinghai-Tibet plateau of China.</title>
        <authorList>
            <person name="Tian Z."/>
        </authorList>
    </citation>
    <scope>NUCLEOTIDE SEQUENCE [LARGE SCALE GENOMIC DNA]</scope>
    <source>
        <strain evidence="2 3">Z446</strain>
    </source>
</reference>
<proteinExistence type="predicted"/>
<evidence type="ECO:0000313" key="3">
    <source>
        <dbReference type="Proteomes" id="UP000318693"/>
    </source>
</evidence>
<dbReference type="Gene3D" id="3.40.50.1820">
    <property type="entry name" value="alpha/beta hydrolase"/>
    <property type="match status" value="1"/>
</dbReference>
<organism evidence="2 3">
    <name type="scientific">Georgenia yuyongxinii</name>
    <dbReference type="NCBI Taxonomy" id="2589797"/>
    <lineage>
        <taxon>Bacteria</taxon>
        <taxon>Bacillati</taxon>
        <taxon>Actinomycetota</taxon>
        <taxon>Actinomycetes</taxon>
        <taxon>Micrococcales</taxon>
        <taxon>Bogoriellaceae</taxon>
        <taxon>Georgenia</taxon>
    </lineage>
</organism>
<dbReference type="GO" id="GO:0016787">
    <property type="term" value="F:hydrolase activity"/>
    <property type="evidence" value="ECO:0007669"/>
    <property type="project" value="UniProtKB-KW"/>
</dbReference>
<accession>A0A552WWF9</accession>
<dbReference type="InterPro" id="IPR029058">
    <property type="entry name" value="AB_hydrolase_fold"/>
</dbReference>
<protein>
    <submittedName>
        <fullName evidence="2">Alpha/beta hydrolase</fullName>
    </submittedName>
</protein>
<dbReference type="InterPro" id="IPR052370">
    <property type="entry name" value="Meta-cleavage_hydrolase"/>
</dbReference>
<dbReference type="SUPFAM" id="SSF53474">
    <property type="entry name" value="alpha/beta-Hydrolases"/>
    <property type="match status" value="1"/>
</dbReference>
<evidence type="ECO:0000259" key="1">
    <source>
        <dbReference type="Pfam" id="PF12697"/>
    </source>
</evidence>
<gene>
    <name evidence="2" type="ORF">FJ693_04945</name>
</gene>
<dbReference type="EMBL" id="VJXR01000008">
    <property type="protein sequence ID" value="TRW46633.1"/>
    <property type="molecule type" value="Genomic_DNA"/>
</dbReference>
<keyword evidence="3" id="KW-1185">Reference proteome</keyword>